<evidence type="ECO:0000259" key="5">
    <source>
        <dbReference type="SMART" id="SM00382"/>
    </source>
</evidence>
<dbReference type="RefSeq" id="YP_073817.1">
    <property type="nucleotide sequence ID" value="NC_001716.2"/>
</dbReference>
<dbReference type="GeneID" id="3289535"/>
<keyword evidence="1" id="KW-0547">Nucleotide-binding</keyword>
<dbReference type="SMART" id="SM00382">
    <property type="entry name" value="AAA"/>
    <property type="match status" value="1"/>
</dbReference>
<dbReference type="Proteomes" id="UP000098510">
    <property type="component" value="Segment"/>
</dbReference>
<dbReference type="InterPro" id="IPR003840">
    <property type="entry name" value="DNA_helicase_dom"/>
</dbReference>
<evidence type="ECO:0000256" key="1">
    <source>
        <dbReference type="ARBA" id="ARBA00022741"/>
    </source>
</evidence>
<dbReference type="InterPro" id="IPR027417">
    <property type="entry name" value="P-loop_NTPase"/>
</dbReference>
<keyword evidence="4" id="KW-0067">ATP-binding</keyword>
<evidence type="ECO:0000256" key="4">
    <source>
        <dbReference type="ARBA" id="ARBA00022840"/>
    </source>
</evidence>
<evidence type="ECO:0000256" key="2">
    <source>
        <dbReference type="ARBA" id="ARBA00022801"/>
    </source>
</evidence>
<proteinExistence type="predicted"/>
<dbReference type="GO" id="GO:0004386">
    <property type="term" value="F:helicase activity"/>
    <property type="evidence" value="ECO:0007669"/>
    <property type="project" value="UniProtKB-KW"/>
</dbReference>
<accession>O56295</accession>
<evidence type="ECO:0000256" key="3">
    <source>
        <dbReference type="ARBA" id="ARBA00022806"/>
    </source>
</evidence>
<dbReference type="CDD" id="cd18809">
    <property type="entry name" value="SF1_C_RecD"/>
    <property type="match status" value="1"/>
</dbReference>
<dbReference type="DNASU" id="3289535"/>
<reference evidence="6 7" key="1">
    <citation type="journal article" date="1998" name="Virology">
        <title>The DNA sequence of the RK strain of human herpesvirus 7.</title>
        <authorList>
            <person name="Megaw A.G."/>
            <person name="Rapaport D."/>
            <person name="Avidor B."/>
            <person name="Frenkel N."/>
            <person name="Davison A.J."/>
        </authorList>
    </citation>
    <scope>NUCLEOTIDE SEQUENCE [LARGE SCALE GENOMIC DNA]</scope>
    <source>
        <strain evidence="6 7">RK</strain>
    </source>
</reference>
<dbReference type="Gene3D" id="3.40.50.300">
    <property type="entry name" value="P-loop containing nucleotide triphosphate hydrolases"/>
    <property type="match status" value="1"/>
</dbReference>
<name>O56295_HHV7R</name>
<dbReference type="KEGG" id="vg:3289535"/>
<keyword evidence="3" id="KW-0347">Helicase</keyword>
<dbReference type="OrthoDB" id="496at10239"/>
<dbReference type="InterPro" id="IPR003593">
    <property type="entry name" value="AAA+_ATPase"/>
</dbReference>
<feature type="domain" description="AAA+ ATPase" evidence="5">
    <location>
        <begin position="82"/>
        <end position="272"/>
    </location>
</feature>
<dbReference type="Pfam" id="PF02689">
    <property type="entry name" value="Herpes_Helicase"/>
    <property type="match status" value="1"/>
</dbReference>
<dbReference type="GO" id="GO:0016787">
    <property type="term" value="F:hydrolase activity"/>
    <property type="evidence" value="ECO:0007669"/>
    <property type="project" value="UniProtKB-KW"/>
</dbReference>
<dbReference type="GO" id="GO:0005524">
    <property type="term" value="F:ATP binding"/>
    <property type="evidence" value="ECO:0007669"/>
    <property type="project" value="UniProtKB-KW"/>
</dbReference>
<evidence type="ECO:0000313" key="7">
    <source>
        <dbReference type="Proteomes" id="UP000098510"/>
    </source>
</evidence>
<keyword evidence="2" id="KW-0378">Hydrolase</keyword>
<sequence>MSLSSLFNGKYDTKFLLNMSSAAKVELIVEKVAALADACLETPLPTDWFRNILDPELEFNSNFEEIHSIGDEEFAQPLPFLPFRVLLITGTAGAGKTSSIQTLAANSDCLITATTSIAAQNLSGLLNRTKSAQVKTIFKTFGFNSSHVSMNERISCSVTTLDSIADQQKHDLSTYWNVIADIAERALNAANGKAKVIPDLCESSVIVIDEAGVILRHILHTVVFFYWFYNGLHKTQLYKNRVIPCIVCVGSPTQSGALISSFNPLTQNKDVKKGFDILSALICDDILSNYCKISENWVIFVNNKRCTDVEFGEFLKHIEFGLPLKPELIEYVDRFVRPATYIRNPTNEIGMTRLFLSHYEVKSYFKVLHEQVELTNKDNLFTFPVYFIIQNKAFEDYKNEISNFTLEIEPWFKTNLHRLNTYSQFADQDLSKTIQIEEIVLDDGSVEETLITCHLKHIKHSSIGVTSRTKSSTVGFSGTYEKFVELLQSDLFIEKTACEYSVHAYSFLTGLMYGGMYSFCLSEFTTSEVMTEIRKIKLPNIDFLQTMTAEVSLQTFDESDEYYDLHIAPTDEEMLASDPCPDPFFLKYKQLPLTNVLTFEEISYLYTVFKEIFISRFAILQRHSKEMFGKSNLITYNRNNVSSKRCGEICSHVKSFYGMLTYAVPANNYTLEGYTYDNVIFLGTDKMLPPIIYKRGLPKIVIKDEMGFISILDNNVSKLTDTVNGNSFHICTTIDYAIVSKVAMTVTKSQGLSIQRVALDFGNDPKNLKLSSIYVGMSRVVDPNNLIMNLNPLRLNYENDNIIASHIVKALKNKDTMLIF</sequence>
<gene>
    <name evidence="6" type="primary">U77</name>
</gene>
<dbReference type="SUPFAM" id="SSF52540">
    <property type="entry name" value="P-loop containing nucleoside triphosphate hydrolases"/>
    <property type="match status" value="2"/>
</dbReference>
<dbReference type="EMBL" id="AF037218">
    <property type="protein sequence ID" value="AAC40791.1"/>
    <property type="molecule type" value="Genomic_DNA"/>
</dbReference>
<organism evidence="6 7">
    <name type="scientific">Human herpesvirus 7 (strain RK)</name>
    <name type="common">HHV-7</name>
    <name type="synonym">Human T lymphotropic virus</name>
    <dbReference type="NCBI Taxonomy" id="262398"/>
    <lineage>
        <taxon>Viruses</taxon>
        <taxon>Duplodnaviria</taxon>
        <taxon>Heunggongvirae</taxon>
        <taxon>Peploviricota</taxon>
        <taxon>Herviviricetes</taxon>
        <taxon>Herpesvirales</taxon>
        <taxon>Orthoherpesviridae</taxon>
        <taxon>Betaherpesvirinae</taxon>
        <taxon>Roseolovirus</taxon>
        <taxon>Roseolovirus humanbeta7</taxon>
        <taxon>Human betaherpesvirus 7</taxon>
    </lineage>
</organism>
<evidence type="ECO:0000313" key="6">
    <source>
        <dbReference type="EMBL" id="AAC40791.1"/>
    </source>
</evidence>
<organismHost>
    <name type="scientific">Homo sapiens</name>
    <name type="common">Human</name>
    <dbReference type="NCBI Taxonomy" id="9606"/>
</organismHost>
<keyword evidence="7" id="KW-1185">Reference proteome</keyword>
<protein>
    <submittedName>
        <fullName evidence="6">U77</fullName>
    </submittedName>
</protein>